<feature type="region of interest" description="Disordered" evidence="1">
    <location>
        <begin position="1"/>
        <end position="27"/>
    </location>
</feature>
<dbReference type="EMBL" id="CAJNNV010007984">
    <property type="protein sequence ID" value="CAE8595637.1"/>
    <property type="molecule type" value="Genomic_DNA"/>
</dbReference>
<evidence type="ECO:0000256" key="1">
    <source>
        <dbReference type="SAM" id="MobiDB-lite"/>
    </source>
</evidence>
<gene>
    <name evidence="2" type="ORF">PGLA1383_LOCUS14145</name>
</gene>
<dbReference type="Proteomes" id="UP000654075">
    <property type="component" value="Unassembled WGS sequence"/>
</dbReference>
<organism evidence="2 3">
    <name type="scientific">Polarella glacialis</name>
    <name type="common">Dinoflagellate</name>
    <dbReference type="NCBI Taxonomy" id="89957"/>
    <lineage>
        <taxon>Eukaryota</taxon>
        <taxon>Sar</taxon>
        <taxon>Alveolata</taxon>
        <taxon>Dinophyceae</taxon>
        <taxon>Suessiales</taxon>
        <taxon>Suessiaceae</taxon>
        <taxon>Polarella</taxon>
    </lineage>
</organism>
<name>A0A813EAJ3_POLGL</name>
<reference evidence="2" key="1">
    <citation type="submission" date="2021-02" db="EMBL/GenBank/DDBJ databases">
        <authorList>
            <person name="Dougan E. K."/>
            <person name="Rhodes N."/>
            <person name="Thang M."/>
            <person name="Chan C."/>
        </authorList>
    </citation>
    <scope>NUCLEOTIDE SEQUENCE</scope>
</reference>
<feature type="non-terminal residue" evidence="2">
    <location>
        <position position="127"/>
    </location>
</feature>
<protein>
    <submittedName>
        <fullName evidence="2">Uncharacterized protein</fullName>
    </submittedName>
</protein>
<evidence type="ECO:0000313" key="3">
    <source>
        <dbReference type="Proteomes" id="UP000654075"/>
    </source>
</evidence>
<evidence type="ECO:0000313" key="2">
    <source>
        <dbReference type="EMBL" id="CAE8595637.1"/>
    </source>
</evidence>
<comment type="caution">
    <text evidence="2">The sequence shown here is derived from an EMBL/GenBank/DDBJ whole genome shotgun (WGS) entry which is preliminary data.</text>
</comment>
<sequence length="127" mass="13969">MAAAERPNNGAAVKTRPPPEVQESSQEMEFWRSDSWVDIWAGIPLRPPSEGSAASLVRAALLPCSNVNFPQITEICDLVASKPSDCPEAVKLLVSAMRDGYVPYRKKLKALTITNEMLYDQSAVQCF</sequence>
<proteinExistence type="predicted"/>
<accession>A0A813EAJ3</accession>
<dbReference type="OrthoDB" id="447189at2759"/>
<keyword evidence="3" id="KW-1185">Reference proteome</keyword>
<dbReference type="AlphaFoldDB" id="A0A813EAJ3"/>